<dbReference type="Proteomes" id="UP000050497">
    <property type="component" value="Unassembled WGS sequence"/>
</dbReference>
<dbReference type="EMBL" id="FMBM01000002">
    <property type="protein sequence ID" value="SCC80627.1"/>
    <property type="molecule type" value="Genomic_DNA"/>
</dbReference>
<dbReference type="AlphaFoldDB" id="A0A0P7Y769"/>
<dbReference type="SUPFAM" id="SSF89447">
    <property type="entry name" value="AbrB/MazE/MraZ-like"/>
    <property type="match status" value="1"/>
</dbReference>
<comment type="caution">
    <text evidence="1">The sequence shown here is derived from an EMBL/GenBank/DDBJ whole genome shotgun (WGS) entry which is preliminary data.</text>
</comment>
<dbReference type="Proteomes" id="UP000182800">
    <property type="component" value="Unassembled WGS sequence"/>
</dbReference>
<dbReference type="OrthoDB" id="5459182at2"/>
<dbReference type="InterPro" id="IPR037914">
    <property type="entry name" value="SpoVT-AbrB_sf"/>
</dbReference>
<evidence type="ECO:0000313" key="1">
    <source>
        <dbReference type="EMBL" id="KPQ10101.1"/>
    </source>
</evidence>
<keyword evidence="4" id="KW-1185">Reference proteome</keyword>
<gene>
    <name evidence="2" type="ORF">GA0071312_1603</name>
    <name evidence="1" type="ORF">HLUCCO17_12550</name>
</gene>
<proteinExistence type="predicted"/>
<organism evidence="1 3">
    <name type="scientific">Saliniramus fredricksonii</name>
    <dbReference type="NCBI Taxonomy" id="1653334"/>
    <lineage>
        <taxon>Bacteria</taxon>
        <taxon>Pseudomonadati</taxon>
        <taxon>Pseudomonadota</taxon>
        <taxon>Alphaproteobacteria</taxon>
        <taxon>Hyphomicrobiales</taxon>
        <taxon>Salinarimonadaceae</taxon>
        <taxon>Saliniramus</taxon>
    </lineage>
</organism>
<sequence>MHKLQIISIGEPAGVILPEEVMARLGASEGDTICLTEAGGGGYRLTMWSAEFEGQMRVAEGIMEEDWENLRGMGE</sequence>
<evidence type="ECO:0000313" key="2">
    <source>
        <dbReference type="EMBL" id="SCC80627.1"/>
    </source>
</evidence>
<reference evidence="1 3" key="1">
    <citation type="submission" date="2015-09" db="EMBL/GenBank/DDBJ databases">
        <title>Identification and resolution of microdiversity through metagenomic sequencing of parallel consortia.</title>
        <authorList>
            <person name="Nelson W.C."/>
            <person name="Romine M.F."/>
            <person name="Lindemann S.R."/>
        </authorList>
    </citation>
    <scope>NUCLEOTIDE SEQUENCE [LARGE SCALE GENOMIC DNA]</scope>
    <source>
        <strain evidence="1">HL-109</strain>
    </source>
</reference>
<dbReference type="EMBL" id="LJSX01000019">
    <property type="protein sequence ID" value="KPQ10101.1"/>
    <property type="molecule type" value="Genomic_DNA"/>
</dbReference>
<accession>A0A0P7Y769</accession>
<evidence type="ECO:0000313" key="4">
    <source>
        <dbReference type="Proteomes" id="UP000182800"/>
    </source>
</evidence>
<dbReference type="STRING" id="1653334.GA0071312_1603"/>
<protein>
    <recommendedName>
        <fullName evidence="5">SpoVT-AbrB domain-containing protein</fullName>
    </recommendedName>
</protein>
<dbReference type="RefSeq" id="WP_074446002.1">
    <property type="nucleotide sequence ID" value="NZ_FMBM01000002.1"/>
</dbReference>
<evidence type="ECO:0008006" key="5">
    <source>
        <dbReference type="Google" id="ProtNLM"/>
    </source>
</evidence>
<evidence type="ECO:0000313" key="3">
    <source>
        <dbReference type="Proteomes" id="UP000050497"/>
    </source>
</evidence>
<name>A0A0P7Y769_9HYPH</name>
<reference evidence="2 4" key="2">
    <citation type="submission" date="2016-08" db="EMBL/GenBank/DDBJ databases">
        <authorList>
            <person name="Varghese N."/>
            <person name="Submissions Spin"/>
        </authorList>
    </citation>
    <scope>NUCLEOTIDE SEQUENCE [LARGE SCALE GENOMIC DNA]</scope>
    <source>
        <strain evidence="2 4">HL-109</strain>
    </source>
</reference>